<keyword evidence="1" id="KW-0812">Transmembrane</keyword>
<gene>
    <name evidence="2" type="ORF">NCTC7582_03871</name>
</gene>
<protein>
    <submittedName>
        <fullName evidence="2">Uncharacterized protein</fullName>
    </submittedName>
</protein>
<accession>A0A2X1A1X4</accession>
<name>A0A2X1A1X4_9BACI</name>
<dbReference type="Proteomes" id="UP000251431">
    <property type="component" value="Unassembled WGS sequence"/>
</dbReference>
<evidence type="ECO:0000313" key="3">
    <source>
        <dbReference type="Proteomes" id="UP000251431"/>
    </source>
</evidence>
<organism evidence="2 3">
    <name type="scientific">Lysinibacillus capsici</name>
    <dbReference type="NCBI Taxonomy" id="2115968"/>
    <lineage>
        <taxon>Bacteria</taxon>
        <taxon>Bacillati</taxon>
        <taxon>Bacillota</taxon>
        <taxon>Bacilli</taxon>
        <taxon>Bacillales</taxon>
        <taxon>Bacillaceae</taxon>
        <taxon>Lysinibacillus</taxon>
    </lineage>
</organism>
<keyword evidence="1" id="KW-1133">Transmembrane helix</keyword>
<sequence length="34" mass="3894">MQLVYEHPILTLLFISAIGFWLTAAFSQLKLAEK</sequence>
<reference evidence="2 3" key="1">
    <citation type="submission" date="2018-06" db="EMBL/GenBank/DDBJ databases">
        <authorList>
            <consortium name="Pathogen Informatics"/>
            <person name="Doyle S."/>
        </authorList>
    </citation>
    <scope>NUCLEOTIDE SEQUENCE [LARGE SCALE GENOMIC DNA]</scope>
    <source>
        <strain evidence="2 3">NCTC7582</strain>
    </source>
</reference>
<dbReference type="EMBL" id="UAQE01000004">
    <property type="protein sequence ID" value="SPU37927.1"/>
    <property type="molecule type" value="Genomic_DNA"/>
</dbReference>
<proteinExistence type="predicted"/>
<keyword evidence="1" id="KW-0472">Membrane</keyword>
<evidence type="ECO:0000313" key="2">
    <source>
        <dbReference type="EMBL" id="SPU37927.1"/>
    </source>
</evidence>
<feature type="transmembrane region" description="Helical" evidence="1">
    <location>
        <begin position="12"/>
        <end position="32"/>
    </location>
</feature>
<dbReference type="AlphaFoldDB" id="A0A2X1A1X4"/>
<evidence type="ECO:0000256" key="1">
    <source>
        <dbReference type="SAM" id="Phobius"/>
    </source>
</evidence>